<protein>
    <recommendedName>
        <fullName evidence="8">Peptidase S1 domain-containing protein</fullName>
    </recommendedName>
</protein>
<evidence type="ECO:0000313" key="10">
    <source>
        <dbReference type="Proteomes" id="UP000494040"/>
    </source>
</evidence>
<keyword evidence="6" id="KW-0472">Membrane</keyword>
<dbReference type="PROSITE" id="PS50240">
    <property type="entry name" value="TRYPSIN_DOM"/>
    <property type="match status" value="1"/>
</dbReference>
<feature type="chain" id="PRO_5035257369" description="Peptidase S1 domain-containing protein" evidence="7">
    <location>
        <begin position="21"/>
        <end position="323"/>
    </location>
</feature>
<feature type="domain" description="Peptidase S1" evidence="8">
    <location>
        <begin position="29"/>
        <end position="307"/>
    </location>
</feature>
<evidence type="ECO:0000313" key="9">
    <source>
        <dbReference type="EnsemblMetazoa" id="XP_014262227.1"/>
    </source>
</evidence>
<organism evidence="9 10">
    <name type="scientific">Cimex lectularius</name>
    <name type="common">Bed bug</name>
    <name type="synonym">Acanthia lectularia</name>
    <dbReference type="NCBI Taxonomy" id="79782"/>
    <lineage>
        <taxon>Eukaryota</taxon>
        <taxon>Metazoa</taxon>
        <taxon>Ecdysozoa</taxon>
        <taxon>Arthropoda</taxon>
        <taxon>Hexapoda</taxon>
        <taxon>Insecta</taxon>
        <taxon>Pterygota</taxon>
        <taxon>Neoptera</taxon>
        <taxon>Paraneoptera</taxon>
        <taxon>Hemiptera</taxon>
        <taxon>Heteroptera</taxon>
        <taxon>Panheteroptera</taxon>
        <taxon>Cimicomorpha</taxon>
        <taxon>Cimicidae</taxon>
        <taxon>Cimex</taxon>
    </lineage>
</organism>
<dbReference type="SMART" id="SM00020">
    <property type="entry name" value="Tryp_SPc"/>
    <property type="match status" value="1"/>
</dbReference>
<keyword evidence="7" id="KW-0732">Signal</keyword>
<dbReference type="RefSeq" id="XP_014262227.1">
    <property type="nucleotide sequence ID" value="XM_014406741.2"/>
</dbReference>
<dbReference type="PRINTS" id="PR00722">
    <property type="entry name" value="CHYMOTRYPSIN"/>
</dbReference>
<dbReference type="InterPro" id="IPR050430">
    <property type="entry name" value="Peptidase_S1"/>
</dbReference>
<name>A0A8I6SBW5_CIMLE</name>
<dbReference type="Pfam" id="PF00089">
    <property type="entry name" value="Trypsin"/>
    <property type="match status" value="1"/>
</dbReference>
<dbReference type="OrthoDB" id="6576428at2759"/>
<sequence>MKVVQIHFVSILGLLVSVSARPEEEVGNIIQGRQAEPNEFPFVCSIQDRLGELRCGGIIITANTILTACHCLGKYFTDQFKLFNPKNMIVVAGSEDMKGYHGQKREAAYIINHDKCKQVTHGWTYDYGVINLLRPFFFADNIKPIKIYSRDLRAVKKELQRMQRSRTKCTAVGWGTQNVTSGTYSNISSHLKVIETTMIPDDECQQLYCKHEKDMCNKLDLRGQFCALGVNGSDVCTGDSGGPIICNGFVFGITSWGIACGEIGVPSVFSSIEHAFQFALPRRNDIVQMSKSSPPYIIPPWFSIILIAVLHFLYYGHTINFGK</sequence>
<dbReference type="Gene3D" id="2.40.10.10">
    <property type="entry name" value="Trypsin-like serine proteases"/>
    <property type="match status" value="1"/>
</dbReference>
<dbReference type="GO" id="GO:0004252">
    <property type="term" value="F:serine-type endopeptidase activity"/>
    <property type="evidence" value="ECO:0007669"/>
    <property type="project" value="InterPro"/>
</dbReference>
<dbReference type="GO" id="GO:0006508">
    <property type="term" value="P:proteolysis"/>
    <property type="evidence" value="ECO:0007669"/>
    <property type="project" value="UniProtKB-KW"/>
</dbReference>
<evidence type="ECO:0000256" key="3">
    <source>
        <dbReference type="ARBA" id="ARBA00022801"/>
    </source>
</evidence>
<keyword evidence="3" id="KW-0378">Hydrolase</keyword>
<dbReference type="PANTHER" id="PTHR24276">
    <property type="entry name" value="POLYSERASE-RELATED"/>
    <property type="match status" value="1"/>
</dbReference>
<dbReference type="InterPro" id="IPR001314">
    <property type="entry name" value="Peptidase_S1A"/>
</dbReference>
<proteinExistence type="inferred from homology"/>
<keyword evidence="6" id="KW-0812">Transmembrane</keyword>
<reference evidence="9" key="1">
    <citation type="submission" date="2022-01" db="UniProtKB">
        <authorList>
            <consortium name="EnsemblMetazoa"/>
        </authorList>
    </citation>
    <scope>IDENTIFICATION</scope>
</reference>
<comment type="similarity">
    <text evidence="1">Belongs to the peptidase S1 family.</text>
</comment>
<dbReference type="AlphaFoldDB" id="A0A8I6SBW5"/>
<dbReference type="InterPro" id="IPR009003">
    <property type="entry name" value="Peptidase_S1_PA"/>
</dbReference>
<dbReference type="SUPFAM" id="SSF50494">
    <property type="entry name" value="Trypsin-like serine proteases"/>
    <property type="match status" value="1"/>
</dbReference>
<evidence type="ECO:0000256" key="6">
    <source>
        <dbReference type="SAM" id="Phobius"/>
    </source>
</evidence>
<evidence type="ECO:0000256" key="1">
    <source>
        <dbReference type="ARBA" id="ARBA00007664"/>
    </source>
</evidence>
<feature type="signal peptide" evidence="7">
    <location>
        <begin position="1"/>
        <end position="20"/>
    </location>
</feature>
<keyword evidence="5" id="KW-1015">Disulfide bond</keyword>
<keyword evidence="2" id="KW-0645">Protease</keyword>
<evidence type="ECO:0000256" key="7">
    <source>
        <dbReference type="SAM" id="SignalP"/>
    </source>
</evidence>
<dbReference type="Proteomes" id="UP000494040">
    <property type="component" value="Unassembled WGS sequence"/>
</dbReference>
<feature type="transmembrane region" description="Helical" evidence="6">
    <location>
        <begin position="296"/>
        <end position="315"/>
    </location>
</feature>
<keyword evidence="4" id="KW-0720">Serine protease</keyword>
<dbReference type="PANTHER" id="PTHR24276:SF96">
    <property type="entry name" value="PEPTIDASE S1 DOMAIN-CONTAINING PROTEIN"/>
    <property type="match status" value="1"/>
</dbReference>
<evidence type="ECO:0000256" key="2">
    <source>
        <dbReference type="ARBA" id="ARBA00022670"/>
    </source>
</evidence>
<accession>A0A8I6SBW5</accession>
<dbReference type="InterPro" id="IPR033116">
    <property type="entry name" value="TRYPSIN_SER"/>
</dbReference>
<dbReference type="CDD" id="cd00190">
    <property type="entry name" value="Tryp_SPc"/>
    <property type="match status" value="1"/>
</dbReference>
<dbReference type="InterPro" id="IPR043504">
    <property type="entry name" value="Peptidase_S1_PA_chymotrypsin"/>
</dbReference>
<dbReference type="KEGG" id="clec:106674172"/>
<evidence type="ECO:0000256" key="5">
    <source>
        <dbReference type="ARBA" id="ARBA00023157"/>
    </source>
</evidence>
<evidence type="ECO:0000256" key="4">
    <source>
        <dbReference type="ARBA" id="ARBA00022825"/>
    </source>
</evidence>
<dbReference type="InterPro" id="IPR001254">
    <property type="entry name" value="Trypsin_dom"/>
</dbReference>
<keyword evidence="6" id="KW-1133">Transmembrane helix</keyword>
<dbReference type="EnsemblMetazoa" id="XM_014406741.2">
    <property type="protein sequence ID" value="XP_014262227.1"/>
    <property type="gene ID" value="LOC106674172"/>
</dbReference>
<evidence type="ECO:0000259" key="8">
    <source>
        <dbReference type="PROSITE" id="PS50240"/>
    </source>
</evidence>
<dbReference type="PROSITE" id="PS00135">
    <property type="entry name" value="TRYPSIN_SER"/>
    <property type="match status" value="1"/>
</dbReference>
<keyword evidence="10" id="KW-1185">Reference proteome</keyword>
<dbReference type="GeneID" id="106674172"/>